<dbReference type="AlphaFoldDB" id="B9XC64"/>
<keyword evidence="5" id="KW-1185">Reference proteome</keyword>
<dbReference type="InterPro" id="IPR016181">
    <property type="entry name" value="Acyl_CoA_acyltransferase"/>
</dbReference>
<feature type="domain" description="N-acetyltransferase" evidence="3">
    <location>
        <begin position="11"/>
        <end position="153"/>
    </location>
</feature>
<comment type="caution">
    <text evidence="4">The sequence shown here is derived from an EMBL/GenBank/DDBJ whole genome shotgun (WGS) entry which is preliminary data.</text>
</comment>
<sequence>MKSFATSPTDPQFSSVTPEDFDELADLRIVAMRESLERIGRFDPDRARQRLRNSFYPEHTRFILLNAQRIGFYTFRPAGDGFHLDHVYIHPHHQSRGIGSYVMHHVLSQSDALKLSVHLCALRDSPSNRFYQRHGFVKTSEDEWDIYYVRTPRQCIGNP</sequence>
<dbReference type="InterPro" id="IPR000182">
    <property type="entry name" value="GNAT_dom"/>
</dbReference>
<dbReference type="Gene3D" id="3.40.630.30">
    <property type="match status" value="1"/>
</dbReference>
<dbReference type="RefSeq" id="WP_007413412.1">
    <property type="nucleotide sequence ID" value="NZ_ABOX02000004.1"/>
</dbReference>
<dbReference type="PANTHER" id="PTHR43800">
    <property type="entry name" value="PEPTIDYL-LYSINE N-ACETYLTRANSFERASE YJAB"/>
    <property type="match status" value="1"/>
</dbReference>
<dbReference type="STRING" id="320771.Cflav_PD5167"/>
<proteinExistence type="predicted"/>
<dbReference type="CDD" id="cd04301">
    <property type="entry name" value="NAT_SF"/>
    <property type="match status" value="1"/>
</dbReference>
<protein>
    <submittedName>
        <fullName evidence="4">GCN5-related N-acetyltransferase</fullName>
    </submittedName>
</protein>
<organism evidence="4 5">
    <name type="scientific">Pedosphaera parvula (strain Ellin514)</name>
    <dbReference type="NCBI Taxonomy" id="320771"/>
    <lineage>
        <taxon>Bacteria</taxon>
        <taxon>Pseudomonadati</taxon>
        <taxon>Verrucomicrobiota</taxon>
        <taxon>Pedosphaerae</taxon>
        <taxon>Pedosphaerales</taxon>
        <taxon>Pedosphaeraceae</taxon>
        <taxon>Pedosphaera</taxon>
    </lineage>
</organism>
<evidence type="ECO:0000313" key="5">
    <source>
        <dbReference type="Proteomes" id="UP000003688"/>
    </source>
</evidence>
<dbReference type="GO" id="GO:0016747">
    <property type="term" value="F:acyltransferase activity, transferring groups other than amino-acyl groups"/>
    <property type="evidence" value="ECO:0007669"/>
    <property type="project" value="InterPro"/>
</dbReference>
<keyword evidence="2" id="KW-0012">Acyltransferase</keyword>
<evidence type="ECO:0000259" key="3">
    <source>
        <dbReference type="PROSITE" id="PS51186"/>
    </source>
</evidence>
<dbReference type="Pfam" id="PF13508">
    <property type="entry name" value="Acetyltransf_7"/>
    <property type="match status" value="1"/>
</dbReference>
<name>B9XC64_PEDPL</name>
<dbReference type="SUPFAM" id="SSF55729">
    <property type="entry name" value="Acyl-CoA N-acyltransferases (Nat)"/>
    <property type="match status" value="1"/>
</dbReference>
<evidence type="ECO:0000256" key="1">
    <source>
        <dbReference type="ARBA" id="ARBA00022679"/>
    </source>
</evidence>
<evidence type="ECO:0000313" key="4">
    <source>
        <dbReference type="EMBL" id="EEF62532.1"/>
    </source>
</evidence>
<dbReference type="Proteomes" id="UP000003688">
    <property type="component" value="Unassembled WGS sequence"/>
</dbReference>
<dbReference type="PANTHER" id="PTHR43800:SF1">
    <property type="entry name" value="PEPTIDYL-LYSINE N-ACETYLTRANSFERASE YJAB"/>
    <property type="match status" value="1"/>
</dbReference>
<dbReference type="EMBL" id="ABOX02000004">
    <property type="protein sequence ID" value="EEF62532.1"/>
    <property type="molecule type" value="Genomic_DNA"/>
</dbReference>
<accession>B9XC64</accession>
<gene>
    <name evidence="4" type="ORF">Cflav_PD5167</name>
</gene>
<reference evidence="4 5" key="1">
    <citation type="journal article" date="2011" name="J. Bacteriol.">
        <title>Genome sequence of 'Pedosphaera parvula' Ellin514, an aerobic Verrucomicrobial isolate from pasture soil.</title>
        <authorList>
            <person name="Kant R."/>
            <person name="van Passel M.W."/>
            <person name="Sangwan P."/>
            <person name="Palva A."/>
            <person name="Lucas S."/>
            <person name="Copeland A."/>
            <person name="Lapidus A."/>
            <person name="Glavina Del Rio T."/>
            <person name="Dalin E."/>
            <person name="Tice H."/>
            <person name="Bruce D."/>
            <person name="Goodwin L."/>
            <person name="Pitluck S."/>
            <person name="Chertkov O."/>
            <person name="Larimer F.W."/>
            <person name="Land M.L."/>
            <person name="Hauser L."/>
            <person name="Brettin T.S."/>
            <person name="Detter J.C."/>
            <person name="Han S."/>
            <person name="de Vos W.M."/>
            <person name="Janssen P.H."/>
            <person name="Smidt H."/>
        </authorList>
    </citation>
    <scope>NUCLEOTIDE SEQUENCE [LARGE SCALE GENOMIC DNA]</scope>
    <source>
        <strain evidence="4 5">Ellin514</strain>
    </source>
</reference>
<evidence type="ECO:0000256" key="2">
    <source>
        <dbReference type="ARBA" id="ARBA00023315"/>
    </source>
</evidence>
<keyword evidence="1 4" id="KW-0808">Transferase</keyword>
<dbReference type="OrthoDB" id="794462at2"/>
<dbReference type="PROSITE" id="PS51186">
    <property type="entry name" value="GNAT"/>
    <property type="match status" value="1"/>
</dbReference>